<keyword evidence="1" id="KW-0812">Transmembrane</keyword>
<keyword evidence="3" id="KW-1185">Reference proteome</keyword>
<evidence type="ECO:0000313" key="3">
    <source>
        <dbReference type="Proteomes" id="UP001064489"/>
    </source>
</evidence>
<reference evidence="2" key="1">
    <citation type="journal article" date="2022" name="Plant J.">
        <title>Strategies of tolerance reflected in two North American maple genomes.</title>
        <authorList>
            <person name="McEvoy S.L."/>
            <person name="Sezen U.U."/>
            <person name="Trouern-Trend A."/>
            <person name="McMahon S.M."/>
            <person name="Schaberg P.G."/>
            <person name="Yang J."/>
            <person name="Wegrzyn J.L."/>
            <person name="Swenson N.G."/>
        </authorList>
    </citation>
    <scope>NUCLEOTIDE SEQUENCE</scope>
    <source>
        <strain evidence="2">91603</strain>
    </source>
</reference>
<feature type="transmembrane region" description="Helical" evidence="1">
    <location>
        <begin position="437"/>
        <end position="468"/>
    </location>
</feature>
<evidence type="ECO:0000256" key="1">
    <source>
        <dbReference type="SAM" id="Phobius"/>
    </source>
</evidence>
<sequence>MDNNGDRNHVSIEITPIYGTLVSSIKNTMERAASQGCVCRVSDQIRIENPDAYVPDKVSIGPLNRDKEALKAMEDQKWRYLYALLNRKPSQLEKNLNTCVEALKELESRARLFYKPEQYHCLPSDEFVKMMLVDGGFIVELFLKSAIKSLRRRNDPIFSTPGMLYRVRCNLIMIENQIPFFILQELFRIVSIPKQCNHSITDLAFIFFRTMIPRDHLLHKEKFSQESNHLLDLVRHCYLPTFPRIQAKQNIEQNCSFRGPATKLKKSGIKLMRARRRVENLLDIKFNKGVLEIPKIHIRSFTETLFRNFIAFEQCLSCQDHNNNNETSLAHSQHISSYVVLMNSLIVSDKDVKFLENQDILLTDDNVYEKDICQLFKRLDGCALKNVNNVDALDHQLTDFYFDGLCEQVNGYKTWSCWKKEESTISSSSSNRQTKKFASWTLLFVAAAILLLALTFFGTLFSVLSFFLRR</sequence>
<dbReference type="PANTHER" id="PTHR31170">
    <property type="entry name" value="BNAC04G53230D PROTEIN"/>
    <property type="match status" value="1"/>
</dbReference>
<dbReference type="Pfam" id="PF03140">
    <property type="entry name" value="DUF247"/>
    <property type="match status" value="1"/>
</dbReference>
<keyword evidence="1" id="KW-0472">Membrane</keyword>
<gene>
    <name evidence="2" type="ORF">LWI28_010522</name>
</gene>
<protein>
    <submittedName>
        <fullName evidence="2">Uncharacterized protein</fullName>
    </submittedName>
</protein>
<organism evidence="2 3">
    <name type="scientific">Acer negundo</name>
    <name type="common">Box elder</name>
    <dbReference type="NCBI Taxonomy" id="4023"/>
    <lineage>
        <taxon>Eukaryota</taxon>
        <taxon>Viridiplantae</taxon>
        <taxon>Streptophyta</taxon>
        <taxon>Embryophyta</taxon>
        <taxon>Tracheophyta</taxon>
        <taxon>Spermatophyta</taxon>
        <taxon>Magnoliopsida</taxon>
        <taxon>eudicotyledons</taxon>
        <taxon>Gunneridae</taxon>
        <taxon>Pentapetalae</taxon>
        <taxon>rosids</taxon>
        <taxon>malvids</taxon>
        <taxon>Sapindales</taxon>
        <taxon>Sapindaceae</taxon>
        <taxon>Hippocastanoideae</taxon>
        <taxon>Acereae</taxon>
        <taxon>Acer</taxon>
    </lineage>
</organism>
<accession>A0AAD5JIZ2</accession>
<dbReference type="AlphaFoldDB" id="A0AAD5JIZ2"/>
<proteinExistence type="predicted"/>
<keyword evidence="1" id="KW-1133">Transmembrane helix</keyword>
<reference evidence="2" key="2">
    <citation type="submission" date="2023-02" db="EMBL/GenBank/DDBJ databases">
        <authorList>
            <person name="Swenson N.G."/>
            <person name="Wegrzyn J.L."/>
            <person name="Mcevoy S.L."/>
        </authorList>
    </citation>
    <scope>NUCLEOTIDE SEQUENCE</scope>
    <source>
        <strain evidence="2">91603</strain>
        <tissue evidence="2">Leaf</tissue>
    </source>
</reference>
<dbReference type="Proteomes" id="UP001064489">
    <property type="component" value="Chromosome 1"/>
</dbReference>
<dbReference type="InterPro" id="IPR004158">
    <property type="entry name" value="DUF247_pln"/>
</dbReference>
<comment type="caution">
    <text evidence="2">The sequence shown here is derived from an EMBL/GenBank/DDBJ whole genome shotgun (WGS) entry which is preliminary data.</text>
</comment>
<dbReference type="PANTHER" id="PTHR31170:SF25">
    <property type="entry name" value="BNAA09G04570D PROTEIN"/>
    <property type="match status" value="1"/>
</dbReference>
<evidence type="ECO:0000313" key="2">
    <source>
        <dbReference type="EMBL" id="KAI9194974.1"/>
    </source>
</evidence>
<dbReference type="EMBL" id="JAJSOW010000003">
    <property type="protein sequence ID" value="KAI9194974.1"/>
    <property type="molecule type" value="Genomic_DNA"/>
</dbReference>
<name>A0AAD5JIZ2_ACENE</name>